<name>A0A810Q9X6_9FIRM</name>
<dbReference type="SUPFAM" id="SSF53474">
    <property type="entry name" value="alpha/beta-Hydrolases"/>
    <property type="match status" value="1"/>
</dbReference>
<dbReference type="EMBL" id="AP023420">
    <property type="protein sequence ID" value="BCK85058.1"/>
    <property type="molecule type" value="Genomic_DNA"/>
</dbReference>
<sequence>MAGLTEWSVWYEEGLQAIALAEHLPYGKTFLVGTSGGAWAAIHAALERPDLFRAVIADSFDRRTLHDHFADHLQAERSAAKADPQSRAFYAWCQGPDWETIVDLDTAALLQLAEEKRYLFHKPLAQIRIPLLLMGSRRDEMCRKNLEEEYQQMAAHIPRATIQMFEHGGHPAILTNAEQAAEVICTFMMQSNNV</sequence>
<proteinExistence type="predicted"/>
<feature type="domain" description="AB hydrolase-1" evidence="1">
    <location>
        <begin position="14"/>
        <end position="182"/>
    </location>
</feature>
<reference evidence="2" key="1">
    <citation type="submission" date="2020-09" db="EMBL/GenBank/DDBJ databases">
        <title>New species isolated from human feces.</title>
        <authorList>
            <person name="Kitahara M."/>
            <person name="Shigeno Y."/>
            <person name="Shime M."/>
            <person name="Matsumoto Y."/>
            <person name="Nakamura S."/>
            <person name="Motooka D."/>
            <person name="Fukuoka S."/>
            <person name="Nishikawa H."/>
            <person name="Benno Y."/>
        </authorList>
    </citation>
    <scope>NUCLEOTIDE SEQUENCE</scope>
    <source>
        <strain evidence="2">MM59</strain>
    </source>
</reference>
<evidence type="ECO:0000259" key="1">
    <source>
        <dbReference type="Pfam" id="PF12697"/>
    </source>
</evidence>
<evidence type="ECO:0000313" key="3">
    <source>
        <dbReference type="Proteomes" id="UP000679848"/>
    </source>
</evidence>
<dbReference type="KEGG" id="pfaa:MM59RIKEN_23770"/>
<dbReference type="Gene3D" id="3.40.50.1820">
    <property type="entry name" value="alpha/beta hydrolase"/>
    <property type="match status" value="1"/>
</dbReference>
<evidence type="ECO:0000313" key="2">
    <source>
        <dbReference type="EMBL" id="BCK85058.1"/>
    </source>
</evidence>
<dbReference type="RefSeq" id="WP_346345691.1">
    <property type="nucleotide sequence ID" value="NZ_AP023420.1"/>
</dbReference>
<dbReference type="Proteomes" id="UP000679848">
    <property type="component" value="Chromosome"/>
</dbReference>
<dbReference type="Pfam" id="PF12697">
    <property type="entry name" value="Abhydrolase_6"/>
    <property type="match status" value="1"/>
</dbReference>
<dbReference type="AlphaFoldDB" id="A0A810Q9X6"/>
<organism evidence="2 3">
    <name type="scientific">Pusillibacter faecalis</name>
    <dbReference type="NCBI Taxonomy" id="2714358"/>
    <lineage>
        <taxon>Bacteria</taxon>
        <taxon>Bacillati</taxon>
        <taxon>Bacillota</taxon>
        <taxon>Clostridia</taxon>
        <taxon>Eubacteriales</taxon>
        <taxon>Oscillospiraceae</taxon>
        <taxon>Pusillibacter</taxon>
    </lineage>
</organism>
<gene>
    <name evidence="2" type="ORF">MM59RIKEN_23770</name>
</gene>
<dbReference type="InterPro" id="IPR029058">
    <property type="entry name" value="AB_hydrolase_fold"/>
</dbReference>
<keyword evidence="3" id="KW-1185">Reference proteome</keyword>
<protein>
    <recommendedName>
        <fullName evidence="1">AB hydrolase-1 domain-containing protein</fullName>
    </recommendedName>
</protein>
<accession>A0A810Q9X6</accession>
<dbReference type="InterPro" id="IPR000073">
    <property type="entry name" value="AB_hydrolase_1"/>
</dbReference>